<keyword evidence="1" id="KW-0472">Membrane</keyword>
<evidence type="ECO:0008006" key="4">
    <source>
        <dbReference type="Google" id="ProtNLM"/>
    </source>
</evidence>
<feature type="transmembrane region" description="Helical" evidence="1">
    <location>
        <begin position="24"/>
        <end position="43"/>
    </location>
</feature>
<evidence type="ECO:0000256" key="1">
    <source>
        <dbReference type="SAM" id="Phobius"/>
    </source>
</evidence>
<gene>
    <name evidence="2" type="ORF">AALO_G00137960</name>
</gene>
<reference evidence="2" key="1">
    <citation type="submission" date="2020-10" db="EMBL/GenBank/DDBJ databases">
        <title>Chromosome-scale genome assembly of the Allis shad, Alosa alosa.</title>
        <authorList>
            <person name="Margot Z."/>
            <person name="Christophe K."/>
            <person name="Cabau C."/>
            <person name="Louis A."/>
            <person name="Berthelot C."/>
            <person name="Parey E."/>
            <person name="Roest Crollius H."/>
            <person name="Montfort J."/>
            <person name="Robinson-Rechavi M."/>
            <person name="Bucao C."/>
            <person name="Bouchez O."/>
            <person name="Gislard M."/>
            <person name="Lluch J."/>
            <person name="Milhes M."/>
            <person name="Lampietro C."/>
            <person name="Lopez Roques C."/>
            <person name="Donnadieu C."/>
            <person name="Braasch I."/>
            <person name="Desvignes T."/>
            <person name="Postlethwait J."/>
            <person name="Bobe J."/>
            <person name="Guiguen Y."/>
        </authorList>
    </citation>
    <scope>NUCLEOTIDE SEQUENCE</scope>
    <source>
        <strain evidence="2">M-15738</strain>
        <tissue evidence="2">Blood</tissue>
    </source>
</reference>
<dbReference type="EMBL" id="JADWDJ010000010">
    <property type="protein sequence ID" value="KAG5274589.1"/>
    <property type="molecule type" value="Genomic_DNA"/>
</dbReference>
<dbReference type="PANTHER" id="PTHR15570:SF2">
    <property type="entry name" value="G0_G1 SWITCH PROTEIN 2"/>
    <property type="match status" value="1"/>
</dbReference>
<evidence type="ECO:0000313" key="3">
    <source>
        <dbReference type="Proteomes" id="UP000823561"/>
    </source>
</evidence>
<name>A0AAV6GIL4_9TELE</name>
<protein>
    <recommendedName>
        <fullName evidence="4">G0/G1 switch protein 2</fullName>
    </recommendedName>
</protein>
<proteinExistence type="predicted"/>
<evidence type="ECO:0000313" key="2">
    <source>
        <dbReference type="EMBL" id="KAG5274589.1"/>
    </source>
</evidence>
<keyword evidence="3" id="KW-1185">Reference proteome</keyword>
<comment type="caution">
    <text evidence="2">The sequence shown here is derived from an EMBL/GenBank/DDBJ whole genome shotgun (WGS) entry which is preliminary data.</text>
</comment>
<accession>A0AAV6GIL4</accession>
<dbReference type="AlphaFoldDB" id="A0AAV6GIL4"/>
<dbReference type="Proteomes" id="UP000823561">
    <property type="component" value="Chromosome 10"/>
</dbReference>
<dbReference type="PANTHER" id="PTHR15570">
    <property type="entry name" value="G0/G1 SWITCH PROTEIN 2"/>
    <property type="match status" value="1"/>
</dbReference>
<keyword evidence="1" id="KW-0812">Transmembrane</keyword>
<organism evidence="2 3">
    <name type="scientific">Alosa alosa</name>
    <name type="common">allis shad</name>
    <dbReference type="NCBI Taxonomy" id="278164"/>
    <lineage>
        <taxon>Eukaryota</taxon>
        <taxon>Metazoa</taxon>
        <taxon>Chordata</taxon>
        <taxon>Craniata</taxon>
        <taxon>Vertebrata</taxon>
        <taxon>Euteleostomi</taxon>
        <taxon>Actinopterygii</taxon>
        <taxon>Neopterygii</taxon>
        <taxon>Teleostei</taxon>
        <taxon>Clupei</taxon>
        <taxon>Clupeiformes</taxon>
        <taxon>Clupeoidei</taxon>
        <taxon>Clupeidae</taxon>
        <taxon>Alosa</taxon>
    </lineage>
</organism>
<dbReference type="Pfam" id="PF15103">
    <property type="entry name" value="G0-G1_switch_2"/>
    <property type="match status" value="1"/>
</dbReference>
<keyword evidence="1" id="KW-1133">Transmembrane helix</keyword>
<sequence length="114" mass="12780">METLQEIIPFAKEMINQKPNRGMLKVYLVGSVVAVLGTVLGLVQTVCQSFSSVDDAALDAELAKLVARELREEERRRKREEVPEVVEKTNYGERKREEMAGVAHRSAATRLHAS</sequence>
<dbReference type="InterPro" id="IPR016821">
    <property type="entry name" value="G0S2"/>
</dbReference>